<comment type="caution">
    <text evidence="2">The sequence shown here is derived from an EMBL/GenBank/DDBJ whole genome shotgun (WGS) entry which is preliminary data.</text>
</comment>
<dbReference type="STRING" id="1782.AWC18_14910"/>
<proteinExistence type="predicted"/>
<protein>
    <recommendedName>
        <fullName evidence="4">Cell division protein DivIVA</fullName>
    </recommendedName>
</protein>
<dbReference type="Proteomes" id="UP000193108">
    <property type="component" value="Unassembled WGS sequence"/>
</dbReference>
<keyword evidence="1" id="KW-0175">Coiled coil</keyword>
<feature type="coiled-coil region" evidence="1">
    <location>
        <begin position="131"/>
        <end position="230"/>
    </location>
</feature>
<reference evidence="2 3" key="1">
    <citation type="submission" date="2016-01" db="EMBL/GenBank/DDBJ databases">
        <title>The new phylogeny of the genus Mycobacterium.</title>
        <authorList>
            <person name="Tarcisio F."/>
            <person name="Conor M."/>
            <person name="Antonella G."/>
            <person name="Elisabetta G."/>
            <person name="Giulia F.S."/>
            <person name="Sara T."/>
            <person name="Anna F."/>
            <person name="Clotilde B."/>
            <person name="Roberto B."/>
            <person name="Veronica D.S."/>
            <person name="Fabio R."/>
            <person name="Monica P."/>
            <person name="Olivier J."/>
            <person name="Enrico T."/>
            <person name="Nicola S."/>
        </authorList>
    </citation>
    <scope>NUCLEOTIDE SEQUENCE [LARGE SCALE GENOMIC DNA]</scope>
    <source>
        <strain evidence="2 3">DSM 44164</strain>
    </source>
</reference>
<evidence type="ECO:0000256" key="1">
    <source>
        <dbReference type="SAM" id="Coils"/>
    </source>
</evidence>
<organism evidence="2 3">
    <name type="scientific">Mycolicibacter nonchromogenicus</name>
    <name type="common">Mycobacterium nonchromogenicum</name>
    <dbReference type="NCBI Taxonomy" id="1782"/>
    <lineage>
        <taxon>Bacteria</taxon>
        <taxon>Bacillati</taxon>
        <taxon>Actinomycetota</taxon>
        <taxon>Actinomycetes</taxon>
        <taxon>Mycobacteriales</taxon>
        <taxon>Mycobacteriaceae</taxon>
        <taxon>Mycolicibacter</taxon>
    </lineage>
</organism>
<evidence type="ECO:0000313" key="3">
    <source>
        <dbReference type="Proteomes" id="UP000193108"/>
    </source>
</evidence>
<accession>A0A1X1Z712</accession>
<dbReference type="EMBL" id="LQPI01000053">
    <property type="protein sequence ID" value="ORW19104.1"/>
    <property type="molecule type" value="Genomic_DNA"/>
</dbReference>
<evidence type="ECO:0000313" key="2">
    <source>
        <dbReference type="EMBL" id="ORW19104.1"/>
    </source>
</evidence>
<evidence type="ECO:0008006" key="4">
    <source>
        <dbReference type="Google" id="ProtNLM"/>
    </source>
</evidence>
<dbReference type="AlphaFoldDB" id="A0A1X1Z712"/>
<feature type="coiled-coil region" evidence="1">
    <location>
        <begin position="291"/>
        <end position="322"/>
    </location>
</feature>
<keyword evidence="3" id="KW-1185">Reference proteome</keyword>
<name>A0A1X1Z712_MYCNO</name>
<sequence length="333" mass="38260">MPGRRPGLVGRRGQSPVLNIPEFETQLRGFDRNEVLDYLGRLHHKVELLRDRTRSLDTARGHARSDCERLTAEVARLQNELAQRTADAEEQRRKLIAEMTQLHSQFEQITAPVDTVEGMSDRIARMMRIASEEARRTKELAQQEAESLSGDLRKQLMAAKADRAAAAAELAELQASANARREKILAIATEQAEEILRLAHEERDRITDETAEAERTRREVYQRLAEEEERHRLAAHETLDELLKTAWEESERHRGEAQRRLDQNLKAAWEQTEAAIAKLDTEAHWEATTLVAAAQHEVKEIDERAQAEVEQLEQERTELVADLKLIKNWINTR</sequence>
<gene>
    <name evidence="2" type="ORF">AWC18_14910</name>
</gene>
<feature type="coiled-coil region" evidence="1">
    <location>
        <begin position="60"/>
        <end position="105"/>
    </location>
</feature>